<protein>
    <submittedName>
        <fullName evidence="1">Uncharacterized protein</fullName>
    </submittedName>
</protein>
<keyword evidence="2" id="KW-1185">Reference proteome</keyword>
<organism evidence="1 2">
    <name type="scientific">Trifolium pratense</name>
    <name type="common">Red clover</name>
    <dbReference type="NCBI Taxonomy" id="57577"/>
    <lineage>
        <taxon>Eukaryota</taxon>
        <taxon>Viridiplantae</taxon>
        <taxon>Streptophyta</taxon>
        <taxon>Embryophyta</taxon>
        <taxon>Tracheophyta</taxon>
        <taxon>Spermatophyta</taxon>
        <taxon>Magnoliopsida</taxon>
        <taxon>eudicotyledons</taxon>
        <taxon>Gunneridae</taxon>
        <taxon>Pentapetalae</taxon>
        <taxon>rosids</taxon>
        <taxon>fabids</taxon>
        <taxon>Fabales</taxon>
        <taxon>Fabaceae</taxon>
        <taxon>Papilionoideae</taxon>
        <taxon>50 kb inversion clade</taxon>
        <taxon>NPAAA clade</taxon>
        <taxon>Hologalegina</taxon>
        <taxon>IRL clade</taxon>
        <taxon>Trifolieae</taxon>
        <taxon>Trifolium</taxon>
    </lineage>
</organism>
<reference evidence="1" key="1">
    <citation type="submission" date="2023-10" db="EMBL/GenBank/DDBJ databases">
        <authorList>
            <person name="Rodriguez Cubillos JULIANA M."/>
            <person name="De Vega J."/>
        </authorList>
    </citation>
    <scope>NUCLEOTIDE SEQUENCE</scope>
</reference>
<gene>
    <name evidence="1" type="ORF">MILVUS5_LOCUS4275</name>
</gene>
<comment type="caution">
    <text evidence="1">The sequence shown here is derived from an EMBL/GenBank/DDBJ whole genome shotgun (WGS) entry which is preliminary data.</text>
</comment>
<proteinExistence type="predicted"/>
<evidence type="ECO:0000313" key="1">
    <source>
        <dbReference type="EMBL" id="CAJ2633122.1"/>
    </source>
</evidence>
<name>A0ACB0IQG8_TRIPR</name>
<accession>A0ACB0IQG8</accession>
<evidence type="ECO:0000313" key="2">
    <source>
        <dbReference type="Proteomes" id="UP001177021"/>
    </source>
</evidence>
<sequence length="107" mass="12811">MSYRVVPSKVMVDIAWCATYSVREGYRMLMNFYGSRRKGRHKNWRQPWTVKAPPKARHVLWRVCRDCIPTLVRLLQCHVDCTPYCLLSNEHMEDDLPCLFYMFTCFS</sequence>
<dbReference type="EMBL" id="CASHSV030000001">
    <property type="protein sequence ID" value="CAJ2633122.1"/>
    <property type="molecule type" value="Genomic_DNA"/>
</dbReference>
<dbReference type="Proteomes" id="UP001177021">
    <property type="component" value="Unassembled WGS sequence"/>
</dbReference>